<proteinExistence type="predicted"/>
<comment type="caution">
    <text evidence="1">The sequence shown here is derived from an EMBL/GenBank/DDBJ whole genome shotgun (WGS) entry which is preliminary data.</text>
</comment>
<organism evidence="1 2">
    <name type="scientific">Sphaerodactylus townsendi</name>
    <dbReference type="NCBI Taxonomy" id="933632"/>
    <lineage>
        <taxon>Eukaryota</taxon>
        <taxon>Metazoa</taxon>
        <taxon>Chordata</taxon>
        <taxon>Craniata</taxon>
        <taxon>Vertebrata</taxon>
        <taxon>Euteleostomi</taxon>
        <taxon>Lepidosauria</taxon>
        <taxon>Squamata</taxon>
        <taxon>Bifurcata</taxon>
        <taxon>Gekkota</taxon>
        <taxon>Sphaerodactylidae</taxon>
        <taxon>Sphaerodactylus</taxon>
    </lineage>
</organism>
<reference evidence="1" key="1">
    <citation type="submission" date="2021-08" db="EMBL/GenBank/DDBJ databases">
        <title>The first chromosome-level gecko genome reveals the dynamic sex chromosomes of Neotropical dwarf geckos (Sphaerodactylidae: Sphaerodactylus).</title>
        <authorList>
            <person name="Pinto B.J."/>
            <person name="Keating S.E."/>
            <person name="Gamble T."/>
        </authorList>
    </citation>
    <scope>NUCLEOTIDE SEQUENCE</scope>
    <source>
        <strain evidence="1">TG3544</strain>
    </source>
</reference>
<evidence type="ECO:0000313" key="1">
    <source>
        <dbReference type="EMBL" id="KAH8011178.1"/>
    </source>
</evidence>
<gene>
    <name evidence="1" type="primary">NRP1_2</name>
    <name evidence="1" type="ORF">K3G42_019424</name>
</gene>
<keyword evidence="2" id="KW-1185">Reference proteome</keyword>
<accession>A0ACB8FVF6</accession>
<protein>
    <submittedName>
        <fullName evidence="1">Asparagine-rich protein (ARP protein)</fullName>
    </submittedName>
</protein>
<evidence type="ECO:0000313" key="2">
    <source>
        <dbReference type="Proteomes" id="UP000827872"/>
    </source>
</evidence>
<dbReference type="Proteomes" id="UP000827872">
    <property type="component" value="Linkage Group LG11"/>
</dbReference>
<dbReference type="EMBL" id="CM037624">
    <property type="protein sequence ID" value="KAH8011178.1"/>
    <property type="molecule type" value="Genomic_DNA"/>
</dbReference>
<name>A0ACB8FVF6_9SAUR</name>
<sequence>MLGMVSGLITDSQITASSEVDRNWIPENARLITSRLGWALPPTTHSYTKEWLQIDLGEEKIVRGIIVQGGKHRENKVFMRKFKIGYSYNGSDWKFIMDASKKKVKIFEGNTNYDTPELRVFEPTTTRFIRVYPERATHGGLGLRMELLGCEIEVPTAVPTTPNSNLVDECDDDQANCHSGTGDDFQWTGAEAMLIPSPHHFHLNHPLAAMLALPCLHQW</sequence>